<organism evidence="1 2">
    <name type="scientific">Chryseobacterium taeanense</name>
    <dbReference type="NCBI Taxonomy" id="311334"/>
    <lineage>
        <taxon>Bacteria</taxon>
        <taxon>Pseudomonadati</taxon>
        <taxon>Bacteroidota</taxon>
        <taxon>Flavobacteriia</taxon>
        <taxon>Flavobacteriales</taxon>
        <taxon>Weeksellaceae</taxon>
        <taxon>Chryseobacterium group</taxon>
        <taxon>Chryseobacterium</taxon>
    </lineage>
</organism>
<dbReference type="GO" id="GO:0008168">
    <property type="term" value="F:methyltransferase activity"/>
    <property type="evidence" value="ECO:0007669"/>
    <property type="project" value="UniProtKB-KW"/>
</dbReference>
<name>A0A1G8P618_9FLAO</name>
<proteinExistence type="predicted"/>
<keyword evidence="2" id="KW-1185">Reference proteome</keyword>
<evidence type="ECO:0000313" key="2">
    <source>
        <dbReference type="Proteomes" id="UP000198869"/>
    </source>
</evidence>
<dbReference type="InterPro" id="IPR029063">
    <property type="entry name" value="SAM-dependent_MTases_sf"/>
</dbReference>
<evidence type="ECO:0000313" key="1">
    <source>
        <dbReference type="EMBL" id="SDI87775.1"/>
    </source>
</evidence>
<gene>
    <name evidence="1" type="ORF">SAMN05421846_11717</name>
</gene>
<dbReference type="Pfam" id="PF13489">
    <property type="entry name" value="Methyltransf_23"/>
    <property type="match status" value="1"/>
</dbReference>
<dbReference type="GO" id="GO:0032259">
    <property type="term" value="P:methylation"/>
    <property type="evidence" value="ECO:0007669"/>
    <property type="project" value="UniProtKB-KW"/>
</dbReference>
<reference evidence="2" key="1">
    <citation type="submission" date="2016-10" db="EMBL/GenBank/DDBJ databases">
        <authorList>
            <person name="Varghese N."/>
            <person name="Submissions S."/>
        </authorList>
    </citation>
    <scope>NUCLEOTIDE SEQUENCE [LARGE SCALE GENOMIC DNA]</scope>
    <source>
        <strain evidence="2">DSM 17071</strain>
    </source>
</reference>
<dbReference type="Gene3D" id="3.40.50.150">
    <property type="entry name" value="Vaccinia Virus protein VP39"/>
    <property type="match status" value="1"/>
</dbReference>
<dbReference type="SUPFAM" id="SSF53335">
    <property type="entry name" value="S-adenosyl-L-methionine-dependent methyltransferases"/>
    <property type="match status" value="1"/>
</dbReference>
<protein>
    <submittedName>
        <fullName evidence="1">Methyltransferase domain-containing protein</fullName>
    </submittedName>
</protein>
<accession>A0A1G8P618</accession>
<dbReference type="STRING" id="311334.SAMN05421846_11717"/>
<dbReference type="EMBL" id="FNDW01000017">
    <property type="protein sequence ID" value="SDI87775.1"/>
    <property type="molecule type" value="Genomic_DNA"/>
</dbReference>
<dbReference type="AlphaFoldDB" id="A0A1G8P618"/>
<dbReference type="Proteomes" id="UP000198869">
    <property type="component" value="Unassembled WGS sequence"/>
</dbReference>
<sequence>MPLFMYNFFKSIAKAVIPQQVLINNEENFRKLLIPLYKGSNNECNVCGTKLKGFAELPNGEKICPICGSLPRARRLYHLLETEFLKPGISFLDFSPFRILYKKLKNKKEIQYFSSDYEDDFIADYHFDIRNIEAEDNKFDLITCYHILEHVIEDTDAMKDLYRVLKPSGTLLVQTPFKEGDIYEDYSIITPEGRLKYFGQDNHVRIYSVEGLKKRLEDAGFKVEVRNFADDRYYGLSGQEKILVCTK</sequence>
<keyword evidence="1" id="KW-0489">Methyltransferase</keyword>
<keyword evidence="1" id="KW-0808">Transferase</keyword>